<dbReference type="PROSITE" id="PS51742">
    <property type="entry name" value="PPC"/>
    <property type="match status" value="1"/>
</dbReference>
<dbReference type="SUPFAM" id="SSF117856">
    <property type="entry name" value="AF0104/ALDC/Ptd012-like"/>
    <property type="match status" value="1"/>
</dbReference>
<dbReference type="InterPro" id="IPR005175">
    <property type="entry name" value="PPC_dom"/>
</dbReference>
<name>A0A9W3CEG8_RAPSA</name>
<feature type="compositionally biased region" description="Basic and acidic residues" evidence="7">
    <location>
        <begin position="241"/>
        <end position="255"/>
    </location>
</feature>
<reference evidence="10 11" key="2">
    <citation type="submission" date="2025-04" db="UniProtKB">
        <authorList>
            <consortium name="RefSeq"/>
        </authorList>
    </citation>
    <scope>IDENTIFICATION</scope>
    <source>
        <tissue evidence="10 11">Leaf</tissue>
    </source>
</reference>
<comment type="subcellular location">
    <subcellularLocation>
        <location evidence="1 6">Nucleus</location>
    </subcellularLocation>
</comment>
<evidence type="ECO:0000313" key="11">
    <source>
        <dbReference type="RefSeq" id="XP_056849918.1"/>
    </source>
</evidence>
<accession>A0A9W3CEG8</accession>
<dbReference type="RefSeq" id="XP_056849918.1">
    <property type="nucleotide sequence ID" value="XM_056993938.1"/>
</dbReference>
<dbReference type="InterPro" id="IPR039605">
    <property type="entry name" value="AHL"/>
</dbReference>
<feature type="compositionally biased region" description="Pro residues" evidence="7">
    <location>
        <begin position="265"/>
        <end position="274"/>
    </location>
</feature>
<dbReference type="PANTHER" id="PTHR31500">
    <property type="entry name" value="AT-HOOK MOTIF NUCLEAR-LOCALIZED PROTEIN 9"/>
    <property type="match status" value="1"/>
</dbReference>
<dbReference type="Proteomes" id="UP000504610">
    <property type="component" value="Chromosome 9"/>
</dbReference>
<dbReference type="GO" id="GO:0005634">
    <property type="term" value="C:nucleus"/>
    <property type="evidence" value="ECO:0007669"/>
    <property type="project" value="UniProtKB-SubCell"/>
</dbReference>
<dbReference type="OrthoDB" id="2014829at2759"/>
<evidence type="ECO:0000256" key="7">
    <source>
        <dbReference type="SAM" id="MobiDB-lite"/>
    </source>
</evidence>
<evidence type="ECO:0000313" key="10">
    <source>
        <dbReference type="RefSeq" id="XP_056849917.1"/>
    </source>
</evidence>
<dbReference type="AlphaFoldDB" id="A0A9W3CEG8"/>
<keyword evidence="3 6" id="KW-0238">DNA-binding</keyword>
<keyword evidence="4 6" id="KW-0804">Transcription</keyword>
<sequence length="317" mass="33604">METSDRISSGVTVIGAEAPSTFHIAPRPSESPNQFLGSSLAPTEAPMPSAGSGDAFGKKKRGRPRKNEANGALLPMQIFSSAPLVKKQRRGKLNGLDMKMHNKRMGFHTCGERLGGVGSNFTPHIITVKAGEDITMRVISFSQQRPRAICILSANGVISSVTLRRPDSCGGTLTYEGRFEILSLSGTFVETENQGSRGQSGGMSVSLAGPDGRVVGGGVAGLLIAATPIQVVVGSFVTSDQQEHQKPPRKQRVEHTTSATTVMSLPPPPPPPASSNPEREQPLPSSFGISSWTNGQDYSRSSDTDINVSLPARPYNL</sequence>
<organism evidence="9 10">
    <name type="scientific">Raphanus sativus</name>
    <name type="common">Radish</name>
    <name type="synonym">Raphanus raphanistrum var. sativus</name>
    <dbReference type="NCBI Taxonomy" id="3726"/>
    <lineage>
        <taxon>Eukaryota</taxon>
        <taxon>Viridiplantae</taxon>
        <taxon>Streptophyta</taxon>
        <taxon>Embryophyta</taxon>
        <taxon>Tracheophyta</taxon>
        <taxon>Spermatophyta</taxon>
        <taxon>Magnoliopsida</taxon>
        <taxon>eudicotyledons</taxon>
        <taxon>Gunneridae</taxon>
        <taxon>Pentapetalae</taxon>
        <taxon>rosids</taxon>
        <taxon>malvids</taxon>
        <taxon>Brassicales</taxon>
        <taxon>Brassicaceae</taxon>
        <taxon>Brassiceae</taxon>
        <taxon>Raphanus</taxon>
    </lineage>
</organism>
<dbReference type="KEGG" id="rsz:108826600"/>
<evidence type="ECO:0000256" key="2">
    <source>
        <dbReference type="ARBA" id="ARBA00023015"/>
    </source>
</evidence>
<evidence type="ECO:0000256" key="3">
    <source>
        <dbReference type="ARBA" id="ARBA00023125"/>
    </source>
</evidence>
<dbReference type="Pfam" id="PF03479">
    <property type="entry name" value="PCC"/>
    <property type="match status" value="1"/>
</dbReference>
<gene>
    <name evidence="10 11" type="primary">LOC108826600</name>
</gene>
<feature type="region of interest" description="Disordered" evidence="7">
    <location>
        <begin position="18"/>
        <end position="71"/>
    </location>
</feature>
<comment type="domain">
    <text evidence="6">The PPC domain mediates interactions between AHL proteins.</text>
</comment>
<evidence type="ECO:0000256" key="1">
    <source>
        <dbReference type="ARBA" id="ARBA00004123"/>
    </source>
</evidence>
<evidence type="ECO:0000256" key="5">
    <source>
        <dbReference type="ARBA" id="ARBA00023242"/>
    </source>
</evidence>
<reference evidence="9" key="1">
    <citation type="journal article" date="2019" name="Database">
        <title>The radish genome database (RadishGD): an integrated information resource for radish genomics.</title>
        <authorList>
            <person name="Yu H.J."/>
            <person name="Baek S."/>
            <person name="Lee Y.J."/>
            <person name="Cho A."/>
            <person name="Mun J.H."/>
        </authorList>
    </citation>
    <scope>NUCLEOTIDE SEQUENCE [LARGE SCALE GENOMIC DNA]</scope>
    <source>
        <strain evidence="9">cv. WK10039</strain>
    </source>
</reference>
<dbReference type="PANTHER" id="PTHR31500:SF96">
    <property type="entry name" value="AT-HOOK MOTIF NUCLEAR-LOCALIZED PROTEIN 7"/>
    <property type="match status" value="1"/>
</dbReference>
<comment type="function">
    <text evidence="6">Transcription factor that specifically binds AT-rich DNA sequences related to the nuclear matrix attachment regions (MARs).</text>
</comment>
<proteinExistence type="predicted"/>
<dbReference type="RefSeq" id="XP_056849917.1">
    <property type="nucleotide sequence ID" value="XM_056993937.1"/>
</dbReference>
<evidence type="ECO:0000256" key="6">
    <source>
        <dbReference type="RuleBase" id="RU367031"/>
    </source>
</evidence>
<feature type="compositionally biased region" description="Polar residues" evidence="7">
    <location>
        <begin position="30"/>
        <end position="41"/>
    </location>
</feature>
<evidence type="ECO:0000313" key="9">
    <source>
        <dbReference type="Proteomes" id="UP000504610"/>
    </source>
</evidence>
<dbReference type="GeneID" id="108826600"/>
<dbReference type="CDD" id="cd11378">
    <property type="entry name" value="DUF296"/>
    <property type="match status" value="1"/>
</dbReference>
<evidence type="ECO:0000256" key="4">
    <source>
        <dbReference type="ARBA" id="ARBA00023163"/>
    </source>
</evidence>
<feature type="domain" description="PPC" evidence="8">
    <location>
        <begin position="118"/>
        <end position="258"/>
    </location>
</feature>
<keyword evidence="5 6" id="KW-0539">Nucleus</keyword>
<feature type="compositionally biased region" description="Polar residues" evidence="7">
    <location>
        <begin position="283"/>
        <end position="307"/>
    </location>
</feature>
<keyword evidence="9" id="KW-1185">Reference proteome</keyword>
<evidence type="ECO:0000259" key="8">
    <source>
        <dbReference type="PROSITE" id="PS51742"/>
    </source>
</evidence>
<dbReference type="Gene3D" id="3.30.1330.80">
    <property type="entry name" value="Hypothetical protein, similar to alpha- acetolactate decarboxylase, domain 2"/>
    <property type="match status" value="1"/>
</dbReference>
<protein>
    <recommendedName>
        <fullName evidence="6">AT-hook motif nuclear-localized protein</fullName>
    </recommendedName>
</protein>
<dbReference type="FunFam" id="3.30.1330.80:FF:000003">
    <property type="entry name" value="AT-hook motif nuclear-localized protein 1-like"/>
    <property type="match status" value="1"/>
</dbReference>
<dbReference type="GO" id="GO:0003680">
    <property type="term" value="F:minor groove of adenine-thymine-rich DNA binding"/>
    <property type="evidence" value="ECO:0007669"/>
    <property type="project" value="UniProtKB-UniRule"/>
</dbReference>
<feature type="region of interest" description="Disordered" evidence="7">
    <location>
        <begin position="239"/>
        <end position="317"/>
    </location>
</feature>
<keyword evidence="2 6" id="KW-0805">Transcription regulation</keyword>